<comment type="caution">
    <text evidence="3">The sequence shown here is derived from an EMBL/GenBank/DDBJ whole genome shotgun (WGS) entry which is preliminary data.</text>
</comment>
<dbReference type="InterPro" id="IPR041685">
    <property type="entry name" value="AAA_GajA/Old/RecF-like"/>
</dbReference>
<dbReference type="Pfam" id="PF13175">
    <property type="entry name" value="AAA_15"/>
    <property type="match status" value="1"/>
</dbReference>
<dbReference type="Proteomes" id="UP000253490">
    <property type="component" value="Unassembled WGS sequence"/>
</dbReference>
<evidence type="ECO:0000313" key="3">
    <source>
        <dbReference type="EMBL" id="RBP60385.1"/>
    </source>
</evidence>
<dbReference type="InterPro" id="IPR027417">
    <property type="entry name" value="P-loop_NTPase"/>
</dbReference>
<evidence type="ECO:0000259" key="2">
    <source>
        <dbReference type="Pfam" id="PF20469"/>
    </source>
</evidence>
<dbReference type="CDD" id="cd01026">
    <property type="entry name" value="TOPRIM_OLD"/>
    <property type="match status" value="1"/>
</dbReference>
<keyword evidence="4" id="KW-1185">Reference proteome</keyword>
<dbReference type="SUPFAM" id="SSF52540">
    <property type="entry name" value="P-loop containing nucleoside triphosphate hydrolases"/>
    <property type="match status" value="1"/>
</dbReference>
<feature type="domain" description="OLD protein-like TOPRIM" evidence="2">
    <location>
        <begin position="457"/>
        <end position="529"/>
    </location>
</feature>
<dbReference type="PANTHER" id="PTHR43581:SF4">
    <property type="entry name" value="ATP_GTP PHOSPHATASE"/>
    <property type="match status" value="1"/>
</dbReference>
<reference evidence="3 4" key="1">
    <citation type="submission" date="2018-06" db="EMBL/GenBank/DDBJ databases">
        <title>Genomic Encyclopedia of Type Strains, Phase IV (KMG-IV): sequencing the most valuable type-strain genomes for metagenomic binning, comparative biology and taxonomic classification.</title>
        <authorList>
            <person name="Goeker M."/>
        </authorList>
    </citation>
    <scope>NUCLEOTIDE SEQUENCE [LARGE SCALE GENOMIC DNA]</scope>
    <source>
        <strain evidence="3 4">DSM 22112</strain>
    </source>
</reference>
<evidence type="ECO:0000313" key="4">
    <source>
        <dbReference type="Proteomes" id="UP000253490"/>
    </source>
</evidence>
<proteinExistence type="predicted"/>
<dbReference type="EMBL" id="QNRX01000016">
    <property type="protein sequence ID" value="RBP60385.1"/>
    <property type="molecule type" value="Genomic_DNA"/>
</dbReference>
<protein>
    <submittedName>
        <fullName evidence="3">Putative ATP-dependent endonuclease of OLD family</fullName>
    </submittedName>
</protein>
<dbReference type="PANTHER" id="PTHR43581">
    <property type="entry name" value="ATP/GTP PHOSPHATASE"/>
    <property type="match status" value="1"/>
</dbReference>
<accession>A0A366I098</accession>
<keyword evidence="3" id="KW-0255">Endonuclease</keyword>
<feature type="domain" description="Endonuclease GajA/Old nuclease/RecF-like AAA" evidence="1">
    <location>
        <begin position="1"/>
        <end position="401"/>
    </location>
</feature>
<name>A0A366I098_9FIRM</name>
<dbReference type="RefSeq" id="WP_170128282.1">
    <property type="nucleotide sequence ID" value="NZ_QNRX01000016.1"/>
</dbReference>
<dbReference type="AlphaFoldDB" id="A0A366I098"/>
<evidence type="ECO:0000259" key="1">
    <source>
        <dbReference type="Pfam" id="PF13175"/>
    </source>
</evidence>
<dbReference type="InterPro" id="IPR034139">
    <property type="entry name" value="TOPRIM_OLD"/>
</dbReference>
<dbReference type="InterPro" id="IPR051396">
    <property type="entry name" value="Bact_Antivir_Def_Nuclease"/>
</dbReference>
<dbReference type="Gene3D" id="3.40.50.300">
    <property type="entry name" value="P-loop containing nucleotide triphosphate hydrolases"/>
    <property type="match status" value="1"/>
</dbReference>
<gene>
    <name evidence="3" type="ORF">DES36_11642</name>
</gene>
<dbReference type="Pfam" id="PF20469">
    <property type="entry name" value="OLD-like_TOPRIM"/>
    <property type="match status" value="1"/>
</dbReference>
<keyword evidence="3" id="KW-0540">Nuclease</keyword>
<organism evidence="3 4">
    <name type="scientific">Alkalibaculum bacchi</name>
    <dbReference type="NCBI Taxonomy" id="645887"/>
    <lineage>
        <taxon>Bacteria</taxon>
        <taxon>Bacillati</taxon>
        <taxon>Bacillota</taxon>
        <taxon>Clostridia</taxon>
        <taxon>Eubacteriales</taxon>
        <taxon>Eubacteriaceae</taxon>
        <taxon>Alkalibaculum</taxon>
    </lineage>
</organism>
<keyword evidence="3" id="KW-0378">Hydrolase</keyword>
<dbReference type="GO" id="GO:0004519">
    <property type="term" value="F:endonuclease activity"/>
    <property type="evidence" value="ECO:0007669"/>
    <property type="project" value="UniProtKB-KW"/>
</dbReference>
<sequence length="675" mass="78435">MYVKKIYVKNFRLLKDTTISLNQNKTVFVGKNNTGKTTVMNVLDIVTNCVKRLKFEDYPISCRSNLYYQIEEYINGNILLDDLIERIDLTQFTLEIDYNDRDMNDPLGELSNFIIDLDEHITYAIIKCSYDLSSNINQVLQEIKLTYLDLIEEIEKEKEYAVLQQLVRKEFSKLFELKIYALNPNDRNDFQLKTYENLRGLFSYRKIMAERNLGESTEEPRLDPLGSLLSSLFTSEIAYAEESIQPAVLDLKRMINLTKYDLQKEISDYMDKIVESMLTFGYPCDEDLLLKAYTDLDIEGSIITGTQLTYSSHDNVEELPGAYNGLGYKNLIKISLVLQEYIRALKNESLKIPVLFIEEPEAHMHPQLQATFIGYVESYIESFELEHPIQTIITTHSSHMANTVPFSQIRYFKKKKDNVVCKNLDEFKLEISYYNDDSDTISFLQQYIKLNHCDLYFCDKAILVEGTTERLLIKDMIYKCYEMGLYEEERPSLQSQYYTIIEVGGAYAFKFFEFLNFIEVPTLVVTDIDFVNQNGKACTEVDAVRSSNGTINRWFRKKLSTNKTKTLSISEILENCKDEENLIDNNIRISFQEKENLSHPRSFEEAILNVNREKFGIAENLVETLFDSTKESKTDFALKMLFKKEFAGYIIPSYISKGLVWLSSQKSAFDNLVGE</sequence>